<dbReference type="RefSeq" id="WP_205115611.1">
    <property type="nucleotide sequence ID" value="NZ_CP070273.1"/>
</dbReference>
<gene>
    <name evidence="3" type="primary">tagH</name>
    <name evidence="3" type="ORF">JSY38_04945</name>
</gene>
<dbReference type="InterPro" id="IPR000253">
    <property type="entry name" value="FHA_dom"/>
</dbReference>
<protein>
    <submittedName>
        <fullName evidence="3">Type VI secretion system-associated FHA domain protein TagH</fullName>
    </submittedName>
</protein>
<evidence type="ECO:0000259" key="1">
    <source>
        <dbReference type="Pfam" id="PF00498"/>
    </source>
</evidence>
<dbReference type="Proteomes" id="UP000644167">
    <property type="component" value="Chromosome"/>
</dbReference>
<dbReference type="EMBL" id="CP070273">
    <property type="protein sequence ID" value="QRV24885.1"/>
    <property type="molecule type" value="Genomic_DNA"/>
</dbReference>
<keyword evidence="4" id="KW-1185">Reference proteome</keyword>
<reference evidence="3 4" key="1">
    <citation type="submission" date="2021-02" db="EMBL/GenBank/DDBJ databases">
        <title>The genome of Marinomonas foliarum JZW.</title>
        <authorList>
            <person name="Sun M."/>
        </authorList>
    </citation>
    <scope>NUCLEOTIDE SEQUENCE [LARGE SCALE GENOMIC DNA]</scope>
    <source>
        <strain evidence="3 4">JZW</strain>
    </source>
</reference>
<proteinExistence type="predicted"/>
<dbReference type="SUPFAM" id="SSF49879">
    <property type="entry name" value="SMAD/FHA domain"/>
    <property type="match status" value="1"/>
</dbReference>
<dbReference type="Gene3D" id="2.60.200.20">
    <property type="match status" value="1"/>
</dbReference>
<evidence type="ECO:0000259" key="2">
    <source>
        <dbReference type="Pfam" id="PF20232"/>
    </source>
</evidence>
<dbReference type="InterPro" id="IPR046883">
    <property type="entry name" value="T6SS_FHA_C"/>
</dbReference>
<dbReference type="InterPro" id="IPR017735">
    <property type="entry name" value="T6SS_FHA"/>
</dbReference>
<dbReference type="InterPro" id="IPR008984">
    <property type="entry name" value="SMAD_FHA_dom_sf"/>
</dbReference>
<evidence type="ECO:0000313" key="3">
    <source>
        <dbReference type="EMBL" id="QRV24885.1"/>
    </source>
</evidence>
<organism evidence="3 4">
    <name type="scientific">Marinomonas foliarum</name>
    <dbReference type="NCBI Taxonomy" id="491950"/>
    <lineage>
        <taxon>Bacteria</taxon>
        <taxon>Pseudomonadati</taxon>
        <taxon>Pseudomonadota</taxon>
        <taxon>Gammaproteobacteria</taxon>
        <taxon>Oceanospirillales</taxon>
        <taxon>Oceanospirillaceae</taxon>
        <taxon>Marinomonas</taxon>
    </lineage>
</organism>
<sequence length="507" mass="57302">MDNITQRVANFIVTNVRSLEAGLLAKVSFEESGGVIGSALEVDWHLKDRGQSINPFHCEIVFIDDSFCVKDLCGKTYVNSSSMPLGVNNLARLNDEDEIKIGEYEVRVFLDRESELKESSHSLEQFFLNKNNSLIDGSDSDSDSNDFDNDDFGEINKRVTELDPIVMLDSKKGSEEEESLIDDAPHSDKVYEDFINPASNHSSNISPKFTVQADTDNDISAAFGLNDIRRDASLGEKESKAKKLKKFFSKSIFQSEKETEKKSEIQAMETHPMDDNVLDLLEQEMAKNYTKEDTTSSSSQRKTQYENSHFENNHVLGGPLMSGLEVSIGSNSSVEEMQALSAEIGSTLRVCVQGLLELHSQVKDSRYGMMHRSLQPIEDNPLKLGLSYEDTIRTMFDENKSAVHLSATSSVEESLKMISIHNEAVQYATNIALGQILHALSPDALLKRFSRYNREGNGSDDDKSWAWGMYENYYKELTSNRQKGFEKLFWEIFEQSYDKKLREKHAE</sequence>
<accession>A0ABX7IRB3</accession>
<dbReference type="NCBIfam" id="TIGR03354">
    <property type="entry name" value="VI_FHA"/>
    <property type="match status" value="1"/>
</dbReference>
<name>A0ABX7IRB3_9GAMM</name>
<feature type="domain" description="FHA" evidence="1">
    <location>
        <begin position="35"/>
        <end position="102"/>
    </location>
</feature>
<dbReference type="Pfam" id="PF20232">
    <property type="entry name" value="T6SS_FHA_C"/>
    <property type="match status" value="1"/>
</dbReference>
<dbReference type="Pfam" id="PF00498">
    <property type="entry name" value="FHA"/>
    <property type="match status" value="1"/>
</dbReference>
<dbReference type="CDD" id="cd00060">
    <property type="entry name" value="FHA"/>
    <property type="match status" value="1"/>
</dbReference>
<feature type="domain" description="Type VI secretion system FHA" evidence="2">
    <location>
        <begin position="331"/>
        <end position="499"/>
    </location>
</feature>
<evidence type="ECO:0000313" key="4">
    <source>
        <dbReference type="Proteomes" id="UP000644167"/>
    </source>
</evidence>